<evidence type="ECO:0000313" key="2">
    <source>
        <dbReference type="Proteomes" id="UP000610558"/>
    </source>
</evidence>
<gene>
    <name evidence="1" type="ORF">IB286_07620</name>
</gene>
<sequence length="405" mass="45609">MSQGQNKNKGSQALLALGAAALAIPGIVSKAEAAAPATESSLDYKFSAYREADLDRNNVVNGSTTSRYEIDSHLFRYVSPVGENQELNIDFAYETMSGASPWIVMPQVNTGRPVQLMSGASIKEERKDIQASLKHFHDKQTVITAVAGFSDENDYQAFNVGAAVDYEQFEKQRTFSAGFGISDDHMEPTDGRTMIDRVDTADKSSVNMFVGISQIINARTVVQGSLSLAFHDGFLSDPYKKFWVVNQSNALMDSRPDKREPIILEGRLRHYVPAAKAALHLDYRYYDDDWDVVSHTFDASWYQNLPNDWQLTPSFRYYSQTQAYFYAPYYIDARSDGYGSSDYRLSPYGAISFRLKLSKDWGKLSTNLEWESYKASADYSLKEVELESPALVEFDILTLGLHWEL</sequence>
<name>A0A927C191_9GAMM</name>
<comment type="caution">
    <text evidence="1">The sequence shown here is derived from an EMBL/GenBank/DDBJ whole genome shotgun (WGS) entry which is preliminary data.</text>
</comment>
<protein>
    <submittedName>
        <fullName evidence="1">DUF3570 domain-containing protein</fullName>
    </submittedName>
</protein>
<keyword evidence="2" id="KW-1185">Reference proteome</keyword>
<proteinExistence type="predicted"/>
<evidence type="ECO:0000313" key="1">
    <source>
        <dbReference type="EMBL" id="MBD2858879.1"/>
    </source>
</evidence>
<reference evidence="1" key="1">
    <citation type="submission" date="2020-09" db="EMBL/GenBank/DDBJ databases">
        <authorList>
            <person name="Yoon J.-W."/>
        </authorList>
    </citation>
    <scope>NUCLEOTIDE SEQUENCE</scope>
    <source>
        <strain evidence="1">KMU-158</strain>
    </source>
</reference>
<accession>A0A927C191</accession>
<dbReference type="Proteomes" id="UP000610558">
    <property type="component" value="Unassembled WGS sequence"/>
</dbReference>
<dbReference type="RefSeq" id="WP_190764143.1">
    <property type="nucleotide sequence ID" value="NZ_JACXLD010000003.1"/>
</dbReference>
<dbReference type="Pfam" id="PF12094">
    <property type="entry name" value="DUF3570"/>
    <property type="match status" value="1"/>
</dbReference>
<dbReference type="InterPro" id="IPR021953">
    <property type="entry name" value="DUF3570"/>
</dbReference>
<dbReference type="EMBL" id="JACXLD010000003">
    <property type="protein sequence ID" value="MBD2858879.1"/>
    <property type="molecule type" value="Genomic_DNA"/>
</dbReference>
<dbReference type="AlphaFoldDB" id="A0A927C191"/>
<organism evidence="1 2">
    <name type="scientific">Spongiibacter pelagi</name>
    <dbReference type="NCBI Taxonomy" id="2760804"/>
    <lineage>
        <taxon>Bacteria</taxon>
        <taxon>Pseudomonadati</taxon>
        <taxon>Pseudomonadota</taxon>
        <taxon>Gammaproteobacteria</taxon>
        <taxon>Cellvibrionales</taxon>
        <taxon>Spongiibacteraceae</taxon>
        <taxon>Spongiibacter</taxon>
    </lineage>
</organism>